<comment type="caution">
    <text evidence="1">The sequence shown here is derived from an EMBL/GenBank/DDBJ whole genome shotgun (WGS) entry which is preliminary data.</text>
</comment>
<accession>A0ACC6P619</accession>
<name>A0ACC6P619_9BURK</name>
<evidence type="ECO:0000313" key="2">
    <source>
        <dbReference type="Proteomes" id="UP001364695"/>
    </source>
</evidence>
<sequence>MNPKLPTPDHDILPVLSQRWSPYAWASTPVADADLYALFEAARWAPSAFNEQPWQFVVARQGDDLHATLLDCLVEPNRVWAQNAPVLVLNLVRQSLAATGQPNRCAEHDLGLAVGNLLAQATHLGLSAHQMAGILPDVARERLALPEGTVAVTAMVIGYAGQASSLPEALAARDTAPRQRKPIDQFVSGAVGAAR</sequence>
<organism evidence="1 2">
    <name type="scientific">Amphibiibacter pelophylacis</name>
    <dbReference type="NCBI Taxonomy" id="1799477"/>
    <lineage>
        <taxon>Bacteria</taxon>
        <taxon>Pseudomonadati</taxon>
        <taxon>Pseudomonadota</taxon>
        <taxon>Betaproteobacteria</taxon>
        <taxon>Burkholderiales</taxon>
        <taxon>Sphaerotilaceae</taxon>
        <taxon>Amphibiibacter</taxon>
    </lineage>
</organism>
<protein>
    <submittedName>
        <fullName evidence="1">Nitroreductase family protein</fullName>
    </submittedName>
</protein>
<evidence type="ECO:0000313" key="1">
    <source>
        <dbReference type="EMBL" id="MEJ7139309.1"/>
    </source>
</evidence>
<keyword evidence="2" id="KW-1185">Reference proteome</keyword>
<gene>
    <name evidence="1" type="ORF">RV045_12860</name>
</gene>
<proteinExistence type="predicted"/>
<reference evidence="1" key="1">
    <citation type="submission" date="2023-10" db="EMBL/GenBank/DDBJ databases">
        <title>Amphibacter perezi, gen. nov., sp. nov. a novel taxa of the family Comamonadaceae, class Betaproteobacteria isolated from the skin microbiota of Pelophylax perezi from different populations.</title>
        <authorList>
            <person name="Costa S."/>
            <person name="Proenca D.N."/>
            <person name="Lopes I."/>
            <person name="Morais P.V."/>
        </authorList>
    </citation>
    <scope>NUCLEOTIDE SEQUENCE</scope>
    <source>
        <strain evidence="1">SL12-8</strain>
    </source>
</reference>
<dbReference type="EMBL" id="JAWDIE010000023">
    <property type="protein sequence ID" value="MEJ7139309.1"/>
    <property type="molecule type" value="Genomic_DNA"/>
</dbReference>
<dbReference type="Proteomes" id="UP001364695">
    <property type="component" value="Unassembled WGS sequence"/>
</dbReference>